<keyword evidence="3" id="KW-1185">Reference proteome</keyword>
<name>A0ABX0KA38_9PROT</name>
<feature type="region of interest" description="Disordered" evidence="1">
    <location>
        <begin position="1"/>
        <end position="25"/>
    </location>
</feature>
<organism evidence="2 3">
    <name type="scientific">Acetobacter fallax</name>
    <dbReference type="NCBI Taxonomy" id="1737473"/>
    <lineage>
        <taxon>Bacteria</taxon>
        <taxon>Pseudomonadati</taxon>
        <taxon>Pseudomonadota</taxon>
        <taxon>Alphaproteobacteria</taxon>
        <taxon>Acetobacterales</taxon>
        <taxon>Acetobacteraceae</taxon>
        <taxon>Acetobacter</taxon>
    </lineage>
</organism>
<accession>A0ABX0KA38</accession>
<feature type="compositionally biased region" description="Basic and acidic residues" evidence="1">
    <location>
        <begin position="1"/>
        <end position="21"/>
    </location>
</feature>
<proteinExistence type="predicted"/>
<evidence type="ECO:0000313" key="3">
    <source>
        <dbReference type="Proteomes" id="UP000615326"/>
    </source>
</evidence>
<evidence type="ECO:0000313" key="2">
    <source>
        <dbReference type="EMBL" id="NHO31841.1"/>
    </source>
</evidence>
<dbReference type="EMBL" id="WOSW01000005">
    <property type="protein sequence ID" value="NHO31841.1"/>
    <property type="molecule type" value="Genomic_DNA"/>
</dbReference>
<dbReference type="RefSeq" id="WP_173576448.1">
    <property type="nucleotide sequence ID" value="NZ_WOSW01000005.1"/>
</dbReference>
<reference evidence="2 3" key="1">
    <citation type="journal article" date="2020" name="Int. J. Syst. Evol. Microbiol.">
        <title>Novel acetic acid bacteria from cider fermentations: Acetobacter conturbans sp. nov. and Acetobacter fallax sp. nov.</title>
        <authorList>
            <person name="Sombolestani A.S."/>
            <person name="Cleenwerck I."/>
            <person name="Cnockaert M."/>
            <person name="Borremans W."/>
            <person name="Wieme A.D."/>
            <person name="De Vuyst L."/>
            <person name="Vandamme P."/>
        </authorList>
    </citation>
    <scope>NUCLEOTIDE SEQUENCE [LARGE SCALE GENOMIC DNA]</scope>
    <source>
        <strain evidence="2 3">LMG 1637</strain>
    </source>
</reference>
<sequence>MAHDPLPHETSSLHELAERARKQPKLLTKPELEKLADFVLKSAEHATEEQKITAKKVVHNPKGVEASDIVALAEQILDRK</sequence>
<dbReference type="Proteomes" id="UP000615326">
    <property type="component" value="Unassembled WGS sequence"/>
</dbReference>
<protein>
    <submittedName>
        <fullName evidence="2">Uncharacterized protein</fullName>
    </submittedName>
</protein>
<comment type="caution">
    <text evidence="2">The sequence shown here is derived from an EMBL/GenBank/DDBJ whole genome shotgun (WGS) entry which is preliminary data.</text>
</comment>
<evidence type="ECO:0000256" key="1">
    <source>
        <dbReference type="SAM" id="MobiDB-lite"/>
    </source>
</evidence>
<gene>
    <name evidence="2" type="ORF">GOB84_04540</name>
</gene>